<dbReference type="GO" id="GO:0016747">
    <property type="term" value="F:acyltransferase activity, transferring groups other than amino-acyl groups"/>
    <property type="evidence" value="ECO:0007669"/>
    <property type="project" value="InterPro"/>
</dbReference>
<comment type="caution">
    <text evidence="2">The sequence shown here is derived from an EMBL/GenBank/DDBJ whole genome shotgun (WGS) entry which is preliminary data.</text>
</comment>
<gene>
    <name evidence="2" type="ORF">S01H1_53749</name>
</gene>
<dbReference type="InterPro" id="IPR000182">
    <property type="entry name" value="GNAT_dom"/>
</dbReference>
<dbReference type="InterPro" id="IPR016181">
    <property type="entry name" value="Acyl_CoA_acyltransferase"/>
</dbReference>
<evidence type="ECO:0000259" key="1">
    <source>
        <dbReference type="PROSITE" id="PS51186"/>
    </source>
</evidence>
<dbReference type="EMBL" id="BARS01034820">
    <property type="protein sequence ID" value="GAG26370.1"/>
    <property type="molecule type" value="Genomic_DNA"/>
</dbReference>
<dbReference type="Gene3D" id="3.40.630.30">
    <property type="match status" value="2"/>
</dbReference>
<organism evidence="2">
    <name type="scientific">marine sediment metagenome</name>
    <dbReference type="NCBI Taxonomy" id="412755"/>
    <lineage>
        <taxon>unclassified sequences</taxon>
        <taxon>metagenomes</taxon>
        <taxon>ecological metagenomes</taxon>
    </lineage>
</organism>
<dbReference type="PROSITE" id="PS51186">
    <property type="entry name" value="GNAT"/>
    <property type="match status" value="1"/>
</dbReference>
<dbReference type="AlphaFoldDB" id="X0W707"/>
<protein>
    <recommendedName>
        <fullName evidence="1">N-acetyltransferase domain-containing protein</fullName>
    </recommendedName>
</protein>
<name>X0W707_9ZZZZ</name>
<dbReference type="Pfam" id="PF00583">
    <property type="entry name" value="Acetyltransf_1"/>
    <property type="match status" value="1"/>
</dbReference>
<feature type="non-terminal residue" evidence="2">
    <location>
        <position position="1"/>
    </location>
</feature>
<feature type="domain" description="N-acetyltransferase" evidence="1">
    <location>
        <begin position="123"/>
        <end position="258"/>
    </location>
</feature>
<evidence type="ECO:0000313" key="2">
    <source>
        <dbReference type="EMBL" id="GAG26370.1"/>
    </source>
</evidence>
<reference evidence="2" key="1">
    <citation type="journal article" date="2014" name="Front. Microbiol.">
        <title>High frequency of phylogenetically diverse reductive dehalogenase-homologous genes in deep subseafloor sedimentary metagenomes.</title>
        <authorList>
            <person name="Kawai M."/>
            <person name="Futagami T."/>
            <person name="Toyoda A."/>
            <person name="Takaki Y."/>
            <person name="Nishi S."/>
            <person name="Hori S."/>
            <person name="Arai W."/>
            <person name="Tsubouchi T."/>
            <person name="Morono Y."/>
            <person name="Uchiyama I."/>
            <person name="Ito T."/>
            <person name="Fujiyama A."/>
            <person name="Inagaki F."/>
            <person name="Takami H."/>
        </authorList>
    </citation>
    <scope>NUCLEOTIDE SEQUENCE</scope>
    <source>
        <strain evidence="2">Expedition CK06-06</strain>
    </source>
</reference>
<proteinExistence type="predicted"/>
<sequence>VGFAHAGFGPDESESELSTEMGVTSLVMVRPDCSELEVASGLLGRCEDYLRRSGTKVLYGGGIRPLNPFYIGLYGGSELPGVLDSDTIARQLYPANGYQEIDRTIILQRELSGFEAPIDRNQMQIRRRMIVEVEVDPRPRTWWEACTTGDFDITRFELLTRSGGPAVARATFRSMASSGTYTAGGGSGLIDLWVDQSLRRRGLAVFVLSEACRQFIRDGVSRLEAQVMIHNVAALGVYRKLGFQQIGQGSVFRKEQTS</sequence>
<accession>X0W707</accession>
<dbReference type="SUPFAM" id="SSF55729">
    <property type="entry name" value="Acyl-CoA N-acyltransferases (Nat)"/>
    <property type="match status" value="1"/>
</dbReference>